<organism evidence="1 2">
    <name type="scientific">Rubellimicrobium mesophilum DSM 19309</name>
    <dbReference type="NCBI Taxonomy" id="442562"/>
    <lineage>
        <taxon>Bacteria</taxon>
        <taxon>Pseudomonadati</taxon>
        <taxon>Pseudomonadota</taxon>
        <taxon>Alphaproteobacteria</taxon>
        <taxon>Rhodobacterales</taxon>
        <taxon>Roseobacteraceae</taxon>
        <taxon>Rubellimicrobium</taxon>
    </lineage>
</organism>
<dbReference type="AlphaFoldDB" id="A0A017HC90"/>
<comment type="caution">
    <text evidence="1">The sequence shown here is derived from an EMBL/GenBank/DDBJ whole genome shotgun (WGS) entry which is preliminary data.</text>
</comment>
<dbReference type="STRING" id="442562.Rumeso_04857"/>
<protein>
    <recommendedName>
        <fullName evidence="3">Arginine transporter</fullName>
    </recommendedName>
</protein>
<dbReference type="OrthoDB" id="7659053at2"/>
<evidence type="ECO:0000313" key="1">
    <source>
        <dbReference type="EMBL" id="EYD72087.1"/>
    </source>
</evidence>
<name>A0A017HC90_9RHOB</name>
<dbReference type="Proteomes" id="UP000019666">
    <property type="component" value="Unassembled WGS sequence"/>
</dbReference>
<evidence type="ECO:0008006" key="3">
    <source>
        <dbReference type="Google" id="ProtNLM"/>
    </source>
</evidence>
<reference evidence="1 2" key="1">
    <citation type="submission" date="2013-02" db="EMBL/GenBank/DDBJ databases">
        <authorList>
            <person name="Fiebig A."/>
            <person name="Goeker M."/>
            <person name="Klenk H.-P.P."/>
        </authorList>
    </citation>
    <scope>NUCLEOTIDE SEQUENCE [LARGE SCALE GENOMIC DNA]</scope>
    <source>
        <strain evidence="1 2">DSM 19309</strain>
    </source>
</reference>
<dbReference type="HOGENOM" id="CLU_157267_1_0_5"/>
<dbReference type="EMBL" id="AOSK01000135">
    <property type="protein sequence ID" value="EYD72087.1"/>
    <property type="molecule type" value="Genomic_DNA"/>
</dbReference>
<keyword evidence="2" id="KW-1185">Reference proteome</keyword>
<accession>A0A017HC90</accession>
<sequence length="94" mass="9765">MCLALGAFWVLGGCGGGVSGEIGQACMAGGRDGANPRTCACVQGVANQTLSGPEQRRAARFFSNPDEAEEARTGSGSFWDRYEAFAARAEAVCR</sequence>
<evidence type="ECO:0000313" key="2">
    <source>
        <dbReference type="Proteomes" id="UP000019666"/>
    </source>
</evidence>
<gene>
    <name evidence="1" type="ORF">Rumeso_04857</name>
</gene>
<dbReference type="PATRIC" id="fig|442562.3.peg.4780"/>
<proteinExistence type="predicted"/>